<reference evidence="3" key="1">
    <citation type="submission" date="2020-05" db="UniProtKB">
        <authorList>
            <consortium name="EnsemblMetazoa"/>
        </authorList>
    </citation>
    <scope>IDENTIFICATION</scope>
    <source>
        <strain evidence="3">BB02</strain>
    </source>
</reference>
<protein>
    <recommendedName>
        <fullName evidence="2">EGF-like domain-containing protein</fullName>
    </recommendedName>
</protein>
<keyword evidence="1" id="KW-1015">Disulfide bond</keyword>
<feature type="disulfide bond" evidence="1">
    <location>
        <begin position="191"/>
        <end position="200"/>
    </location>
</feature>
<dbReference type="EnsemblMetazoa" id="BGLB023387-RA">
    <property type="protein sequence ID" value="BGLB023387-PA"/>
    <property type="gene ID" value="BGLB023387"/>
</dbReference>
<sequence>MNSSLDYSYNLMPVLKLPRYEYICFCPLSHDCQSTVYAPCCQMLNVTDMENKTTSRYNSTRKPTMYEFHPGTFIIHSASALQVVLIFKRNGTFERSSCSILPSNLFMTEYLAKLPNEFSEHAIIIIAVGSLQDYVLNNMTLNTLPNEFSEHAIIIIAVGSLQDYVLNNMTLNTCENNECLTSGDCKENVRCLPGFFGQQCQYSTLTFDLP</sequence>
<evidence type="ECO:0000256" key="1">
    <source>
        <dbReference type="PROSITE-ProRule" id="PRU00076"/>
    </source>
</evidence>
<proteinExistence type="predicted"/>
<dbReference type="KEGG" id="bgt:106055992"/>
<feature type="domain" description="EGF-like" evidence="2">
    <location>
        <begin position="170"/>
        <end position="201"/>
    </location>
</feature>
<dbReference type="PROSITE" id="PS50026">
    <property type="entry name" value="EGF_3"/>
    <property type="match status" value="1"/>
</dbReference>
<accession>A0A2C9KTU1</accession>
<organism evidence="3 4">
    <name type="scientific">Biomphalaria glabrata</name>
    <name type="common">Bloodfluke planorb</name>
    <name type="synonym">Freshwater snail</name>
    <dbReference type="NCBI Taxonomy" id="6526"/>
    <lineage>
        <taxon>Eukaryota</taxon>
        <taxon>Metazoa</taxon>
        <taxon>Spiralia</taxon>
        <taxon>Lophotrochozoa</taxon>
        <taxon>Mollusca</taxon>
        <taxon>Gastropoda</taxon>
        <taxon>Heterobranchia</taxon>
        <taxon>Euthyneura</taxon>
        <taxon>Panpulmonata</taxon>
        <taxon>Hygrophila</taxon>
        <taxon>Lymnaeoidea</taxon>
        <taxon>Planorbidae</taxon>
        <taxon>Biomphalaria</taxon>
    </lineage>
</organism>
<dbReference type="OrthoDB" id="10384679at2759"/>
<dbReference type="VEuPathDB" id="VectorBase:BGLB023387"/>
<evidence type="ECO:0000313" key="4">
    <source>
        <dbReference type="Proteomes" id="UP000076420"/>
    </source>
</evidence>
<dbReference type="Proteomes" id="UP000076420">
    <property type="component" value="Unassembled WGS sequence"/>
</dbReference>
<name>A0A2C9KTU1_BIOGL</name>
<dbReference type="VEuPathDB" id="VectorBase:BGLAX_032356"/>
<comment type="caution">
    <text evidence="1">Lacks conserved residue(s) required for the propagation of feature annotation.</text>
</comment>
<evidence type="ECO:0000313" key="3">
    <source>
        <dbReference type="EnsemblMetazoa" id="BGLB023387-PA"/>
    </source>
</evidence>
<evidence type="ECO:0000259" key="2">
    <source>
        <dbReference type="PROSITE" id="PS50026"/>
    </source>
</evidence>
<dbReference type="InterPro" id="IPR000742">
    <property type="entry name" value="EGF"/>
</dbReference>
<dbReference type="AlphaFoldDB" id="A0A2C9KTU1"/>
<gene>
    <name evidence="3" type="primary">106055992</name>
</gene>
<keyword evidence="1" id="KW-0245">EGF-like domain</keyword>